<evidence type="ECO:0000256" key="1">
    <source>
        <dbReference type="SAM" id="Coils"/>
    </source>
</evidence>
<gene>
    <name evidence="2" type="ORF">MM415A02115_0020</name>
</gene>
<accession>A0A6M3JXG7</accession>
<proteinExistence type="predicted"/>
<organism evidence="2">
    <name type="scientific">viral metagenome</name>
    <dbReference type="NCBI Taxonomy" id="1070528"/>
    <lineage>
        <taxon>unclassified sequences</taxon>
        <taxon>metagenomes</taxon>
        <taxon>organismal metagenomes</taxon>
    </lineage>
</organism>
<dbReference type="EMBL" id="MT142070">
    <property type="protein sequence ID" value="QJA74051.1"/>
    <property type="molecule type" value="Genomic_DNA"/>
</dbReference>
<evidence type="ECO:0000313" key="2">
    <source>
        <dbReference type="EMBL" id="QJA74051.1"/>
    </source>
</evidence>
<name>A0A6M3JXG7_9ZZZZ</name>
<reference evidence="2" key="1">
    <citation type="submission" date="2020-03" db="EMBL/GenBank/DDBJ databases">
        <title>The deep terrestrial virosphere.</title>
        <authorList>
            <person name="Holmfeldt K."/>
            <person name="Nilsson E."/>
            <person name="Simone D."/>
            <person name="Lopez-Fernandez M."/>
            <person name="Wu X."/>
            <person name="de Brujin I."/>
            <person name="Lundin D."/>
            <person name="Andersson A."/>
            <person name="Bertilsson S."/>
            <person name="Dopson M."/>
        </authorList>
    </citation>
    <scope>NUCLEOTIDE SEQUENCE</scope>
    <source>
        <strain evidence="2">MM415A02115</strain>
    </source>
</reference>
<protein>
    <submittedName>
        <fullName evidence="2">Uncharacterized protein</fullName>
    </submittedName>
</protein>
<dbReference type="AlphaFoldDB" id="A0A6M3JXG7"/>
<sequence>MAKLSPAPCDRCGYNGPGYYQPETHPCAVADERDVTACTECSSYSEGFCPKHRPQERRRSWSEIKRLVGPERDVATAVERLTNPNMWPSPIPGWAQKYILALCDALAQAQDAITRAIDRMAPDAPNHDPHMLCAAVTLMEAKLAQAQQDRDHEQHEKETVAESGQAMVKHLRGKLAQAQQKVREALDDPTAELSDGIDRLVLDLNTEHEQVAQAQQENVGLDRGLTALGRTVSELEDARDENAKLCEEAQQEIERLLERIDRVRDYITTAMRPGSVQAACCETAYDRAHRAGLKHALNALDAEEFQQPARVVKAGALARELARAQDKAIDQMVKGDILAARDVLDEARANPAVQALLRD</sequence>
<keyword evidence="1" id="KW-0175">Coiled coil</keyword>
<feature type="coiled-coil region" evidence="1">
    <location>
        <begin position="136"/>
        <end position="266"/>
    </location>
</feature>